<keyword evidence="1" id="KW-0812">Transmembrane</keyword>
<accession>A0ABD6VMP8</accession>
<dbReference type="AlphaFoldDB" id="A0ABD6VMP8"/>
<reference evidence="2 3" key="1">
    <citation type="submission" date="2017-01" db="EMBL/GenBank/DDBJ databases">
        <title>Comparative Genomics of 38 Pectobacterium strains comprising three species revealed the characteristics of Pectobacterium carotovorum.</title>
        <authorList>
            <person name="Xie H."/>
            <person name="Ma Y."/>
            <person name="Li X."/>
        </authorList>
    </citation>
    <scope>NUCLEOTIDE SEQUENCE [LARGE SCALE GENOMIC DNA]</scope>
    <source>
        <strain evidence="2 3">Q142</strain>
    </source>
</reference>
<organism evidence="2 3">
    <name type="scientific">Pectobacterium odoriferum</name>
    <dbReference type="NCBI Taxonomy" id="78398"/>
    <lineage>
        <taxon>Bacteria</taxon>
        <taxon>Pseudomonadati</taxon>
        <taxon>Pseudomonadota</taxon>
        <taxon>Gammaproteobacteria</taxon>
        <taxon>Enterobacterales</taxon>
        <taxon>Pectobacteriaceae</taxon>
        <taxon>Pectobacterium</taxon>
    </lineage>
</organism>
<dbReference type="EMBL" id="MTAO01000015">
    <property type="protein sequence ID" value="POE24677.1"/>
    <property type="molecule type" value="Genomic_DNA"/>
</dbReference>
<gene>
    <name evidence="2" type="ORF">BV926_18040</name>
</gene>
<proteinExistence type="predicted"/>
<protein>
    <submittedName>
        <fullName evidence="2">Uncharacterized protein</fullName>
    </submittedName>
</protein>
<feature type="transmembrane region" description="Helical" evidence="1">
    <location>
        <begin position="17"/>
        <end position="40"/>
    </location>
</feature>
<evidence type="ECO:0000256" key="1">
    <source>
        <dbReference type="SAM" id="Phobius"/>
    </source>
</evidence>
<name>A0ABD6VMP8_9GAMM</name>
<dbReference type="Proteomes" id="UP000237274">
    <property type="component" value="Unassembled WGS sequence"/>
</dbReference>
<comment type="caution">
    <text evidence="2">The sequence shown here is derived from an EMBL/GenBank/DDBJ whole genome shotgun (WGS) entry which is preliminary data.</text>
</comment>
<evidence type="ECO:0000313" key="2">
    <source>
        <dbReference type="EMBL" id="POE24677.1"/>
    </source>
</evidence>
<evidence type="ECO:0000313" key="3">
    <source>
        <dbReference type="Proteomes" id="UP000237274"/>
    </source>
</evidence>
<sequence>MPLPFSHTKSHRPVRRLLTLTALLLAGVFVLAFVVTFAGIHLLGSIEHWQQWLDEHAVHFFVWRLCLYTGIVAAWPWVRRRRLARDPHSRPQLRQIEILVAFGIVLSEVSNGLRLY</sequence>
<keyword evidence="1" id="KW-0472">Membrane</keyword>
<keyword evidence="1" id="KW-1133">Transmembrane helix</keyword>
<feature type="transmembrane region" description="Helical" evidence="1">
    <location>
        <begin position="60"/>
        <end position="78"/>
    </location>
</feature>